<gene>
    <name evidence="2" type="ORF">IAG44_07820</name>
</gene>
<accession>A0A7H0I987</accession>
<name>A0A7H0I987_9ACTN</name>
<dbReference type="Gene3D" id="3.40.50.720">
    <property type="entry name" value="NAD(P)-binding Rossmann-like Domain"/>
    <property type="match status" value="1"/>
</dbReference>
<proteinExistence type="predicted"/>
<dbReference type="AlphaFoldDB" id="A0A7H0I987"/>
<evidence type="ECO:0000256" key="1">
    <source>
        <dbReference type="SAM" id="MobiDB-lite"/>
    </source>
</evidence>
<evidence type="ECO:0000313" key="3">
    <source>
        <dbReference type="Proteomes" id="UP000516052"/>
    </source>
</evidence>
<reference evidence="2 3" key="1">
    <citation type="submission" date="2020-08" db="EMBL/GenBank/DDBJ databases">
        <title>A novel species.</title>
        <authorList>
            <person name="Gao J."/>
        </authorList>
    </citation>
    <scope>NUCLEOTIDE SEQUENCE [LARGE SCALE GENOMIC DNA]</scope>
    <source>
        <strain evidence="2 3">CRXT-G-22</strain>
    </source>
</reference>
<protein>
    <recommendedName>
        <fullName evidence="4">Oxidoreductase</fullName>
    </recommendedName>
</protein>
<dbReference type="InterPro" id="IPR036291">
    <property type="entry name" value="NAD(P)-bd_dom_sf"/>
</dbReference>
<evidence type="ECO:0000313" key="2">
    <source>
        <dbReference type="EMBL" id="QNP69353.1"/>
    </source>
</evidence>
<dbReference type="SUPFAM" id="SSF51735">
    <property type="entry name" value="NAD(P)-binding Rossmann-fold domains"/>
    <property type="match status" value="1"/>
</dbReference>
<organism evidence="2 3">
    <name type="scientific">Streptomyces roseirectus</name>
    <dbReference type="NCBI Taxonomy" id="2768066"/>
    <lineage>
        <taxon>Bacteria</taxon>
        <taxon>Bacillati</taxon>
        <taxon>Actinomycetota</taxon>
        <taxon>Actinomycetes</taxon>
        <taxon>Kitasatosporales</taxon>
        <taxon>Streptomycetaceae</taxon>
        <taxon>Streptomyces</taxon>
    </lineage>
</organism>
<sequence>MERTLIIGLGRAGLGLHWAVLRRLRAEGRHPDLFDPAPVLALDPLAPGAPLPVSAAEELRPVSSVAEARALLDPERTVVHLCTPPVARLGPLRELAAAGFRRVVVEKPLAVERLAVHDILDLGRAERLRMAVVAPWLASSLTARLARLVEEGTLGELRSVDVLQSKPRMSRTLADGGHPTAFDVEPPHSLGVCLRLAGDAVLAGAELADMRVGDTVVPGMGRAELVLRHREATSRIVSDLTSPVRERRIRLGFTDGTAVAHYPGSEDDHYAQLRFSRTGRPETWEVFPDDALSAYFVDTYRALRDGTDLEPDLRLASRVVELLADAKETSRRPGPADGRVPTGHPGRRVSHAG</sequence>
<evidence type="ECO:0008006" key="4">
    <source>
        <dbReference type="Google" id="ProtNLM"/>
    </source>
</evidence>
<dbReference type="KEGG" id="sroi:IAG44_07820"/>
<keyword evidence="3" id="KW-1185">Reference proteome</keyword>
<feature type="region of interest" description="Disordered" evidence="1">
    <location>
        <begin position="326"/>
        <end position="353"/>
    </location>
</feature>
<dbReference type="Proteomes" id="UP000516052">
    <property type="component" value="Chromosome"/>
</dbReference>
<dbReference type="Gene3D" id="3.30.360.10">
    <property type="entry name" value="Dihydrodipicolinate Reductase, domain 2"/>
    <property type="match status" value="1"/>
</dbReference>
<dbReference type="RefSeq" id="WP_187746392.1">
    <property type="nucleotide sequence ID" value="NZ_CP060828.1"/>
</dbReference>
<dbReference type="EMBL" id="CP060828">
    <property type="protein sequence ID" value="QNP69353.1"/>
    <property type="molecule type" value="Genomic_DNA"/>
</dbReference>